<dbReference type="InterPro" id="IPR005829">
    <property type="entry name" value="Sugar_transporter_CS"/>
</dbReference>
<evidence type="ECO:0000256" key="4">
    <source>
        <dbReference type="ARBA" id="ARBA00022475"/>
    </source>
</evidence>
<feature type="transmembrane region" description="Helical" evidence="9">
    <location>
        <begin position="76"/>
        <end position="95"/>
    </location>
</feature>
<evidence type="ECO:0000256" key="9">
    <source>
        <dbReference type="SAM" id="Phobius"/>
    </source>
</evidence>
<dbReference type="RefSeq" id="WP_080460865.1">
    <property type="nucleotide sequence ID" value="NZ_JXMW01000021.1"/>
</dbReference>
<evidence type="ECO:0000256" key="2">
    <source>
        <dbReference type="ARBA" id="ARBA00010992"/>
    </source>
</evidence>
<evidence type="ECO:0000313" key="12">
    <source>
        <dbReference type="Proteomes" id="UP000191661"/>
    </source>
</evidence>
<feature type="transmembrane region" description="Helical" evidence="9">
    <location>
        <begin position="373"/>
        <end position="397"/>
    </location>
</feature>
<dbReference type="PROSITE" id="PS50850">
    <property type="entry name" value="MFS"/>
    <property type="match status" value="1"/>
</dbReference>
<dbReference type="EMBL" id="JXMW01000021">
    <property type="protein sequence ID" value="OQD58304.1"/>
    <property type="molecule type" value="Genomic_DNA"/>
</dbReference>
<comment type="subcellular location">
    <subcellularLocation>
        <location evidence="1">Cell membrane</location>
        <topology evidence="1">Multi-pass membrane protein</topology>
    </subcellularLocation>
</comment>
<dbReference type="InterPro" id="IPR005828">
    <property type="entry name" value="MFS_sugar_transport-like"/>
</dbReference>
<keyword evidence="12" id="KW-1185">Reference proteome</keyword>
<comment type="caution">
    <text evidence="11">The sequence shown here is derived from an EMBL/GenBank/DDBJ whole genome shotgun (WGS) entry which is preliminary data.</text>
</comment>
<sequence>MTNYKHLYWIISIVMTGGIVCGLNIAGISGAVSQIQSIFSLNDTGIGIVVSSLTIGCIIGSMILGYSSEKYGRKKTLILTSVLFTISSIGSALSTSPLSLIFYRFIGGIAVGTISFLGPLYISEISPPKIRGKLVSLSQFAIVIGILLAYIFDYFLIGITNSWRYMLLVPFIFSIIYMVLSTIYLPESPRWLVINNKKSEAKNVFEKIEGKKLAKKYINNIEESLSIKNKISFKYFLKGNIRKIILIGLLLAIFQQVVGINAIITYAPMIFENIGIQSQNALLQSILIGFVNFSATIIALWLIDKKGRKILLIYGAIGMTITLLYLTYAFSFSQNNILILIAILMYVIFYASSFAPILGVINSEIFSNNFRGIGMSFAAAVNWLSAFLVVQFSPYIINNLGGSVLFGIFAVFSLLALIFVKLYIPETKNKSLEEIEKELNS</sequence>
<evidence type="ECO:0000256" key="8">
    <source>
        <dbReference type="ARBA" id="ARBA00023136"/>
    </source>
</evidence>
<keyword evidence="7 9" id="KW-1133">Transmembrane helix</keyword>
<dbReference type="PANTHER" id="PTHR48023">
    <property type="entry name" value="D-XYLOSE-PROTON SYMPORTER-LIKE 2"/>
    <property type="match status" value="1"/>
</dbReference>
<evidence type="ECO:0000256" key="7">
    <source>
        <dbReference type="ARBA" id="ARBA00022989"/>
    </source>
</evidence>
<feature type="transmembrane region" description="Helical" evidence="9">
    <location>
        <begin position="403"/>
        <end position="424"/>
    </location>
</feature>
<evidence type="ECO:0000256" key="1">
    <source>
        <dbReference type="ARBA" id="ARBA00004651"/>
    </source>
</evidence>
<keyword evidence="5" id="KW-0762">Sugar transport</keyword>
<dbReference type="PANTHER" id="PTHR48023:SF4">
    <property type="entry name" value="D-XYLOSE-PROTON SYMPORTER-LIKE 2"/>
    <property type="match status" value="1"/>
</dbReference>
<dbReference type="Gene3D" id="1.20.1250.20">
    <property type="entry name" value="MFS general substrate transporter like domains"/>
    <property type="match status" value="1"/>
</dbReference>
<feature type="transmembrane region" description="Helical" evidence="9">
    <location>
        <begin position="134"/>
        <end position="157"/>
    </location>
</feature>
<evidence type="ECO:0000313" key="11">
    <source>
        <dbReference type="EMBL" id="OQD58304.1"/>
    </source>
</evidence>
<dbReference type="AlphaFoldDB" id="A0A1V6N0Y6"/>
<gene>
    <name evidence="11" type="ORF">MBBAR_21c00230</name>
</gene>
<proteinExistence type="inferred from homology"/>
<feature type="transmembrane region" description="Helical" evidence="9">
    <location>
        <begin position="337"/>
        <end position="361"/>
    </location>
</feature>
<dbReference type="SUPFAM" id="SSF103473">
    <property type="entry name" value="MFS general substrate transporter"/>
    <property type="match status" value="1"/>
</dbReference>
<dbReference type="GO" id="GO:0005886">
    <property type="term" value="C:plasma membrane"/>
    <property type="evidence" value="ECO:0007669"/>
    <property type="project" value="UniProtKB-SubCell"/>
</dbReference>
<feature type="transmembrane region" description="Helical" evidence="9">
    <location>
        <begin position="163"/>
        <end position="185"/>
    </location>
</feature>
<dbReference type="InterPro" id="IPR050820">
    <property type="entry name" value="MFS_Sugar_Transporter"/>
</dbReference>
<dbReference type="FunFam" id="1.20.1250.20:FF:000122">
    <property type="entry name" value="D-xylose transporter XylE"/>
    <property type="match status" value="1"/>
</dbReference>
<evidence type="ECO:0000259" key="10">
    <source>
        <dbReference type="PROSITE" id="PS50850"/>
    </source>
</evidence>
<dbReference type="OrthoDB" id="70539at2157"/>
<dbReference type="Pfam" id="PF00083">
    <property type="entry name" value="Sugar_tr"/>
    <property type="match status" value="1"/>
</dbReference>
<feature type="domain" description="Major facilitator superfamily (MFS) profile" evidence="10">
    <location>
        <begin position="10"/>
        <end position="428"/>
    </location>
</feature>
<dbReference type="PRINTS" id="PR00171">
    <property type="entry name" value="SUGRTRNSPORT"/>
</dbReference>
<feature type="transmembrane region" description="Helical" evidence="9">
    <location>
        <begin position="101"/>
        <end position="122"/>
    </location>
</feature>
<feature type="transmembrane region" description="Helical" evidence="9">
    <location>
        <begin position="310"/>
        <end position="331"/>
    </location>
</feature>
<keyword evidence="3" id="KW-0813">Transport</keyword>
<feature type="transmembrane region" description="Helical" evidence="9">
    <location>
        <begin position="7"/>
        <end position="32"/>
    </location>
</feature>
<dbReference type="NCBIfam" id="TIGR00879">
    <property type="entry name" value="SP"/>
    <property type="match status" value="1"/>
</dbReference>
<feature type="transmembrane region" description="Helical" evidence="9">
    <location>
        <begin position="281"/>
        <end position="303"/>
    </location>
</feature>
<feature type="transmembrane region" description="Helical" evidence="9">
    <location>
        <begin position="44"/>
        <end position="64"/>
    </location>
</feature>
<keyword evidence="4" id="KW-1003">Cell membrane</keyword>
<keyword evidence="6 9" id="KW-0812">Transmembrane</keyword>
<dbReference type="InterPro" id="IPR020846">
    <property type="entry name" value="MFS_dom"/>
</dbReference>
<feature type="transmembrane region" description="Helical" evidence="9">
    <location>
        <begin position="244"/>
        <end position="269"/>
    </location>
</feature>
<evidence type="ECO:0000256" key="6">
    <source>
        <dbReference type="ARBA" id="ARBA00022692"/>
    </source>
</evidence>
<dbReference type="Proteomes" id="UP000191661">
    <property type="component" value="Unassembled WGS sequence"/>
</dbReference>
<dbReference type="PROSITE" id="PS00216">
    <property type="entry name" value="SUGAR_TRANSPORT_1"/>
    <property type="match status" value="1"/>
</dbReference>
<evidence type="ECO:0000256" key="3">
    <source>
        <dbReference type="ARBA" id="ARBA00022448"/>
    </source>
</evidence>
<comment type="similarity">
    <text evidence="2">Belongs to the major facilitator superfamily. Sugar transporter (TC 2.A.1.1) family.</text>
</comment>
<dbReference type="PROSITE" id="PS00217">
    <property type="entry name" value="SUGAR_TRANSPORT_2"/>
    <property type="match status" value="1"/>
</dbReference>
<accession>A0A1V6N0Y6</accession>
<dbReference type="InterPro" id="IPR036259">
    <property type="entry name" value="MFS_trans_sf"/>
</dbReference>
<name>A0A1V6N0Y6_METAZ</name>
<protein>
    <submittedName>
        <fullName evidence="11">Putative transporter protein</fullName>
    </submittedName>
</protein>
<keyword evidence="8 9" id="KW-0472">Membrane</keyword>
<organism evidence="11 12">
    <name type="scientific">Methanobrevibacter arboriphilus JCM 13429 = DSM 1125</name>
    <dbReference type="NCBI Taxonomy" id="1300164"/>
    <lineage>
        <taxon>Archaea</taxon>
        <taxon>Methanobacteriati</taxon>
        <taxon>Methanobacteriota</taxon>
        <taxon>Methanomada group</taxon>
        <taxon>Methanobacteria</taxon>
        <taxon>Methanobacteriales</taxon>
        <taxon>Methanobacteriaceae</taxon>
        <taxon>Methanobrevibacter</taxon>
    </lineage>
</organism>
<evidence type="ECO:0000256" key="5">
    <source>
        <dbReference type="ARBA" id="ARBA00022597"/>
    </source>
</evidence>
<dbReference type="GO" id="GO:0022857">
    <property type="term" value="F:transmembrane transporter activity"/>
    <property type="evidence" value="ECO:0007669"/>
    <property type="project" value="InterPro"/>
</dbReference>
<dbReference type="InterPro" id="IPR003663">
    <property type="entry name" value="Sugar/inositol_transpt"/>
</dbReference>
<reference evidence="11 12" key="1">
    <citation type="submission" date="2014-12" db="EMBL/GenBank/DDBJ databases">
        <title>Genome sequence of Methanobrevibacter arboriphilicus DH1, DSM1125.</title>
        <authorList>
            <person name="Poehlein A."/>
            <person name="Thauer R.K."/>
            <person name="Seedorf H."/>
            <person name="Daniel R."/>
        </authorList>
    </citation>
    <scope>NUCLEOTIDE SEQUENCE [LARGE SCALE GENOMIC DNA]</scope>
    <source>
        <strain evidence="11 12">DH1</strain>
    </source>
</reference>